<dbReference type="InterPro" id="IPR014352">
    <property type="entry name" value="FERM/acyl-CoA-bd_prot_sf"/>
</dbReference>
<organism evidence="2 3">
    <name type="scientific">Neogobius melanostomus</name>
    <name type="common">round goby</name>
    <dbReference type="NCBI Taxonomy" id="47308"/>
    <lineage>
        <taxon>Eukaryota</taxon>
        <taxon>Metazoa</taxon>
        <taxon>Chordata</taxon>
        <taxon>Craniata</taxon>
        <taxon>Vertebrata</taxon>
        <taxon>Euteleostomi</taxon>
        <taxon>Actinopterygii</taxon>
        <taxon>Neopterygii</taxon>
        <taxon>Teleostei</taxon>
        <taxon>Neoteleostei</taxon>
        <taxon>Acanthomorphata</taxon>
        <taxon>Gobiaria</taxon>
        <taxon>Gobiiformes</taxon>
        <taxon>Gobioidei</taxon>
        <taxon>Gobiidae</taxon>
        <taxon>Benthophilinae</taxon>
        <taxon>Neogobiini</taxon>
        <taxon>Neogobius</taxon>
    </lineage>
</organism>
<proteinExistence type="predicted"/>
<evidence type="ECO:0000259" key="1">
    <source>
        <dbReference type="Pfam" id="PF00887"/>
    </source>
</evidence>
<dbReference type="InterPro" id="IPR000582">
    <property type="entry name" value="Acyl-CoA-binding_protein"/>
</dbReference>
<evidence type="ECO:0000313" key="3">
    <source>
        <dbReference type="Proteomes" id="UP000694523"/>
    </source>
</evidence>
<dbReference type="AlphaFoldDB" id="A0A8C6SBM8"/>
<name>A0A8C6SBM8_9GOBI</name>
<evidence type="ECO:0000313" key="2">
    <source>
        <dbReference type="Ensembl" id="ENSNMLP00000004083.1"/>
    </source>
</evidence>
<dbReference type="Gene3D" id="1.20.80.10">
    <property type="match status" value="1"/>
</dbReference>
<protein>
    <recommendedName>
        <fullName evidence="1">ACB domain-containing protein</fullName>
    </recommendedName>
</protein>
<dbReference type="InterPro" id="IPR035984">
    <property type="entry name" value="Acyl-CoA-binding_sf"/>
</dbReference>
<dbReference type="Ensembl" id="ENSNMLT00000004685.1">
    <property type="protein sequence ID" value="ENSNMLP00000004083.1"/>
    <property type="gene ID" value="ENSNMLG00000003007.1"/>
</dbReference>
<dbReference type="SUPFAM" id="SSF47027">
    <property type="entry name" value="Acyl-CoA binding protein"/>
    <property type="match status" value="1"/>
</dbReference>
<feature type="domain" description="ACB" evidence="1">
    <location>
        <begin position="7"/>
        <end position="44"/>
    </location>
</feature>
<reference evidence="2" key="2">
    <citation type="submission" date="2025-09" db="UniProtKB">
        <authorList>
            <consortium name="Ensembl"/>
        </authorList>
    </citation>
    <scope>IDENTIFICATION</scope>
</reference>
<dbReference type="Proteomes" id="UP000694523">
    <property type="component" value="Unplaced"/>
</dbReference>
<dbReference type="GO" id="GO:0000062">
    <property type="term" value="F:fatty-acyl-CoA binding"/>
    <property type="evidence" value="ECO:0007669"/>
    <property type="project" value="InterPro"/>
</dbReference>
<keyword evidence="3" id="KW-1185">Reference proteome</keyword>
<sequence>MSVSMIAFAKAVKEAKLFKQPPDDPEITSLYGFHQQATVGDVNTGEFMHLLIYSFCPSLNNLVKHRKNGGHRITI</sequence>
<reference evidence="2" key="1">
    <citation type="submission" date="2025-08" db="UniProtKB">
        <authorList>
            <consortium name="Ensembl"/>
        </authorList>
    </citation>
    <scope>IDENTIFICATION</scope>
</reference>
<accession>A0A8C6SBM8</accession>
<dbReference type="Pfam" id="PF00887">
    <property type="entry name" value="ACBP"/>
    <property type="match status" value="1"/>
</dbReference>